<dbReference type="AlphaFoldDB" id="A0AAV7X7J0"/>
<accession>A0AAV7X7J0</accession>
<evidence type="ECO:0000313" key="3">
    <source>
        <dbReference type="Proteomes" id="UP001075354"/>
    </source>
</evidence>
<keyword evidence="3" id="KW-1185">Reference proteome</keyword>
<sequence>MTKYSGQGRPAPEWWWAAAVESVAVTIRNAVEDCMMTRGVQRVAVEAVDELLHAARCGRLPRWRARQARTLLRLIEAEPRFAANRRSEARGALRALEEAAHDALTEAASNDAPAGSDDAPAGSDDAATAAASNDAPAGSDDNATAAASNDAPAGSGNAVTAAGSSGATPAATSAAATKIPAVVHRGWTLTVEWGGENMRVAVATG</sequence>
<organism evidence="2 3">
    <name type="scientific">Megalurothrips usitatus</name>
    <name type="common">bean blossom thrips</name>
    <dbReference type="NCBI Taxonomy" id="439358"/>
    <lineage>
        <taxon>Eukaryota</taxon>
        <taxon>Metazoa</taxon>
        <taxon>Ecdysozoa</taxon>
        <taxon>Arthropoda</taxon>
        <taxon>Hexapoda</taxon>
        <taxon>Insecta</taxon>
        <taxon>Pterygota</taxon>
        <taxon>Neoptera</taxon>
        <taxon>Paraneoptera</taxon>
        <taxon>Thysanoptera</taxon>
        <taxon>Terebrantia</taxon>
        <taxon>Thripoidea</taxon>
        <taxon>Thripidae</taxon>
        <taxon>Megalurothrips</taxon>
    </lineage>
</organism>
<comment type="caution">
    <text evidence="2">The sequence shown here is derived from an EMBL/GenBank/DDBJ whole genome shotgun (WGS) entry which is preliminary data.</text>
</comment>
<feature type="region of interest" description="Disordered" evidence="1">
    <location>
        <begin position="107"/>
        <end position="168"/>
    </location>
</feature>
<name>A0AAV7X7J0_9NEOP</name>
<evidence type="ECO:0000256" key="1">
    <source>
        <dbReference type="SAM" id="MobiDB-lite"/>
    </source>
</evidence>
<evidence type="ECO:0000313" key="2">
    <source>
        <dbReference type="EMBL" id="KAJ1520402.1"/>
    </source>
</evidence>
<reference evidence="2" key="1">
    <citation type="submission" date="2022-12" db="EMBL/GenBank/DDBJ databases">
        <title>Chromosome-level genome assembly of the bean flower thrips Megalurothrips usitatus.</title>
        <authorList>
            <person name="Ma L."/>
            <person name="Liu Q."/>
            <person name="Li H."/>
            <person name="Cai W."/>
        </authorList>
    </citation>
    <scope>NUCLEOTIDE SEQUENCE</scope>
    <source>
        <strain evidence="2">Cailab_2022a</strain>
    </source>
</reference>
<dbReference type="EMBL" id="JAPTSV010000014">
    <property type="protein sequence ID" value="KAJ1520402.1"/>
    <property type="molecule type" value="Genomic_DNA"/>
</dbReference>
<dbReference type="Proteomes" id="UP001075354">
    <property type="component" value="Chromosome 14"/>
</dbReference>
<proteinExistence type="predicted"/>
<gene>
    <name evidence="2" type="ORF">ONE63_003537</name>
</gene>
<protein>
    <submittedName>
        <fullName evidence="2">Uncharacterized protein</fullName>
    </submittedName>
</protein>